<dbReference type="GO" id="GO:0005524">
    <property type="term" value="F:ATP binding"/>
    <property type="evidence" value="ECO:0007669"/>
    <property type="project" value="UniProtKB-UniRule"/>
</dbReference>
<dbReference type="PROSITE" id="PS51274">
    <property type="entry name" value="GATASE_COBBQ"/>
    <property type="match status" value="1"/>
</dbReference>
<dbReference type="PANTHER" id="PTHR43873">
    <property type="entry name" value="COBYRINATE A,C-DIAMIDE SYNTHASE"/>
    <property type="match status" value="1"/>
</dbReference>
<comment type="caution">
    <text evidence="12">The sequence shown here is derived from an EMBL/GenBank/DDBJ whole genome shotgun (WGS) entry which is preliminary data.</text>
</comment>
<keyword evidence="4 9" id="KW-0436">Ligase</keyword>
<evidence type="ECO:0000259" key="10">
    <source>
        <dbReference type="Pfam" id="PF01656"/>
    </source>
</evidence>
<dbReference type="GO" id="GO:0009236">
    <property type="term" value="P:cobalamin biosynthetic process"/>
    <property type="evidence" value="ECO:0007669"/>
    <property type="project" value="UniProtKB-UniRule"/>
</dbReference>
<dbReference type="Pfam" id="PF01656">
    <property type="entry name" value="CbiA"/>
    <property type="match status" value="1"/>
</dbReference>
<feature type="site" description="Increases nucleophilicity of active site Cys" evidence="9">
    <location>
        <position position="435"/>
    </location>
</feature>
<evidence type="ECO:0000256" key="1">
    <source>
        <dbReference type="ARBA" id="ARBA00001946"/>
    </source>
</evidence>
<dbReference type="RefSeq" id="WP_149815588.1">
    <property type="nucleotide sequence ID" value="NZ_VUOA01000006.1"/>
</dbReference>
<organism evidence="12 13">
    <name type="scientific">Salinarimonas soli</name>
    <dbReference type="NCBI Taxonomy" id="1638099"/>
    <lineage>
        <taxon>Bacteria</taxon>
        <taxon>Pseudomonadati</taxon>
        <taxon>Pseudomonadota</taxon>
        <taxon>Alphaproteobacteria</taxon>
        <taxon>Hyphomicrobiales</taxon>
        <taxon>Salinarimonadaceae</taxon>
        <taxon>Salinarimonas</taxon>
    </lineage>
</organism>
<reference evidence="12 13" key="1">
    <citation type="submission" date="2019-09" db="EMBL/GenBank/DDBJ databases">
        <title>Salinarimonas rosea gen. nov., sp. nov., a new member of the a-2 subgroup of the Proteobacteria.</title>
        <authorList>
            <person name="Liu J."/>
        </authorList>
    </citation>
    <scope>NUCLEOTIDE SEQUENCE [LARGE SCALE GENOMIC DNA]</scope>
    <source>
        <strain evidence="12 13">BN140002</strain>
    </source>
</reference>
<evidence type="ECO:0000256" key="6">
    <source>
        <dbReference type="ARBA" id="ARBA00022840"/>
    </source>
</evidence>
<dbReference type="PANTHER" id="PTHR43873:SF1">
    <property type="entry name" value="COBYRINATE A,C-DIAMIDE SYNTHASE"/>
    <property type="match status" value="1"/>
</dbReference>
<dbReference type="InterPro" id="IPR027417">
    <property type="entry name" value="P-loop_NTPase"/>
</dbReference>
<comment type="catalytic activity">
    <reaction evidence="9">
        <text>hydrogenobyrinate + 2 L-glutamine + 2 ATP + 2 H2O = hydrogenobyrinate a,c-diamide + 2 L-glutamate + 2 ADP + 2 phosphate + 2 H(+)</text>
        <dbReference type="Rhea" id="RHEA:12544"/>
        <dbReference type="ChEBI" id="CHEBI:15377"/>
        <dbReference type="ChEBI" id="CHEBI:15378"/>
        <dbReference type="ChEBI" id="CHEBI:29985"/>
        <dbReference type="ChEBI" id="CHEBI:30616"/>
        <dbReference type="ChEBI" id="CHEBI:43474"/>
        <dbReference type="ChEBI" id="CHEBI:58359"/>
        <dbReference type="ChEBI" id="CHEBI:77873"/>
        <dbReference type="ChEBI" id="CHEBI:77874"/>
        <dbReference type="ChEBI" id="CHEBI:456216"/>
        <dbReference type="EC" id="6.3.5.9"/>
    </reaction>
</comment>
<dbReference type="Proteomes" id="UP000323142">
    <property type="component" value="Unassembled WGS sequence"/>
</dbReference>
<evidence type="ECO:0000256" key="8">
    <source>
        <dbReference type="ARBA" id="ARBA00022962"/>
    </source>
</evidence>
<dbReference type="Gene3D" id="3.40.50.300">
    <property type="entry name" value="P-loop containing nucleotide triphosphate hydrolases"/>
    <property type="match status" value="1"/>
</dbReference>
<dbReference type="InterPro" id="IPR002586">
    <property type="entry name" value="CobQ/CobB/MinD/ParA_Nub-bd_dom"/>
</dbReference>
<sequence length="440" mass="45394">MSGAPGLLVAAPRSGSGKTTIVLGLQRALARRGLRVAGVKCGPDYIDPAFHAAATGRPSLNLDSFAMSPPLLAGLAGEAARDADLVIAEGSMGLFDGIRTEPGRTGASADVAAALGWPVVLVLDVSGHAQSAAAVALGCASYDPRIQVAGVILNKVASERHRGLVEDGLRRVGIPVLGALARDTALTLPERHLGLVQAVETTGLQAHLDRLADAVEQAVDLDAVVALGRPTPGAAGEASGALAPPGRRIALASDAAFSFVYPHVLAHWRRMGAEVRPFSPLADEAPPADCDACWLPGGYPELHAGRIAGAARFLEGLQAFAATRPVHGECGGYMVLGRSLQHADGTVHDMAGLLPVETSFARRRMHLGYRVARLLHDGALGPAGTALVGHEFHYASVTSPDPERGEALAEVTDGEGKPLGTAGHRLGFVTGSFFHAIALR</sequence>
<keyword evidence="13" id="KW-1185">Reference proteome</keyword>
<dbReference type="InterPro" id="IPR004484">
    <property type="entry name" value="CbiA/CobB_synth"/>
</dbReference>
<dbReference type="SUPFAM" id="SSF52317">
    <property type="entry name" value="Class I glutamine amidotransferase-like"/>
    <property type="match status" value="1"/>
</dbReference>
<dbReference type="NCBIfam" id="TIGR00379">
    <property type="entry name" value="cobB"/>
    <property type="match status" value="1"/>
</dbReference>
<keyword evidence="7 9" id="KW-0460">Magnesium</keyword>
<evidence type="ECO:0000313" key="13">
    <source>
        <dbReference type="Proteomes" id="UP000323142"/>
    </source>
</evidence>
<gene>
    <name evidence="9" type="primary">cobB</name>
    <name evidence="12" type="ORF">F0L46_03265</name>
</gene>
<accession>A0A5B2VVK9</accession>
<protein>
    <recommendedName>
        <fullName evidence="9">Hydrogenobyrinate a,c-diamide synthase</fullName>
        <ecNumber evidence="9">6.3.5.9</ecNumber>
    </recommendedName>
    <alternativeName>
        <fullName evidence="9">Hydrogenobyrinic acid a,c-diamide synthase</fullName>
    </alternativeName>
</protein>
<comment type="similarity">
    <text evidence="9">Belongs to the CobB/CbiA family.</text>
</comment>
<dbReference type="HAMAP" id="MF_00027">
    <property type="entry name" value="CobB_CbiA"/>
    <property type="match status" value="1"/>
</dbReference>
<evidence type="ECO:0000256" key="5">
    <source>
        <dbReference type="ARBA" id="ARBA00022741"/>
    </source>
</evidence>
<evidence type="ECO:0000256" key="7">
    <source>
        <dbReference type="ARBA" id="ARBA00022842"/>
    </source>
</evidence>
<dbReference type="EMBL" id="VUOA01000006">
    <property type="protein sequence ID" value="KAA2242317.1"/>
    <property type="molecule type" value="Genomic_DNA"/>
</dbReference>
<dbReference type="OrthoDB" id="9764035at2"/>
<comment type="miscellaneous">
    <text evidence="9">The a and c carboxylates of hydrogenobyrinate are activated for nucleophilic attack via formation of a phosphorylated intermediate by ATP. CobB catalyzes first the amidation of the c-carboxylate, and then that of the a-carboxylate.</text>
</comment>
<evidence type="ECO:0000256" key="9">
    <source>
        <dbReference type="HAMAP-Rule" id="MF_00027"/>
    </source>
</evidence>
<keyword evidence="8 9" id="KW-0315">Glutamine amidotransferase</keyword>
<feature type="active site" description="Nucleophile" evidence="9">
    <location>
        <position position="330"/>
    </location>
</feature>
<name>A0A5B2VVK9_9HYPH</name>
<dbReference type="EC" id="6.3.5.9" evidence="9"/>
<feature type="domain" description="CobQ/CobB/MinD/ParA nucleotide binding" evidence="10">
    <location>
        <begin position="8"/>
        <end position="193"/>
    </location>
</feature>
<feature type="domain" description="CobB/CobQ-like glutamine amidotransferase" evidence="11">
    <location>
        <begin position="248"/>
        <end position="438"/>
    </location>
</feature>
<dbReference type="Pfam" id="PF07685">
    <property type="entry name" value="GATase_3"/>
    <property type="match status" value="1"/>
</dbReference>
<dbReference type="GO" id="GO:0043802">
    <property type="term" value="F:hydrogenobyrinic acid a,c-diamide synthase (glutamine-hydrolysing) activity"/>
    <property type="evidence" value="ECO:0007669"/>
    <property type="project" value="UniProtKB-UniRule"/>
</dbReference>
<dbReference type="InterPro" id="IPR029062">
    <property type="entry name" value="Class_I_gatase-like"/>
</dbReference>
<comment type="function">
    <text evidence="9">Catalyzes the ATP-dependent amidation of the two carboxylate groups at positions a and c of hydrogenobyrinate, using either L-glutamine or ammonia as the nitrogen source.</text>
</comment>
<dbReference type="InterPro" id="IPR011698">
    <property type="entry name" value="GATase_3"/>
</dbReference>
<dbReference type="NCBIfam" id="NF002204">
    <property type="entry name" value="PRK01077.1"/>
    <property type="match status" value="1"/>
</dbReference>
<dbReference type="CDD" id="cd05388">
    <property type="entry name" value="CobB_N"/>
    <property type="match status" value="1"/>
</dbReference>
<comment type="similarity">
    <text evidence="2">Belongs to the CobB/CobQ family. CobQ subfamily.</text>
</comment>
<comment type="pathway">
    <text evidence="9">Cofactor biosynthesis; adenosylcobalamin biosynthesis; cob(II)yrinate a,c-diamide from precorrin-2 (aerobic route): step 9/10.</text>
</comment>
<dbReference type="Gene3D" id="3.40.50.880">
    <property type="match status" value="1"/>
</dbReference>
<evidence type="ECO:0000256" key="3">
    <source>
        <dbReference type="ARBA" id="ARBA00022573"/>
    </source>
</evidence>
<dbReference type="UniPathway" id="UPA00148">
    <property type="reaction ID" value="UER00220"/>
</dbReference>
<evidence type="ECO:0000256" key="4">
    <source>
        <dbReference type="ARBA" id="ARBA00022598"/>
    </source>
</evidence>
<keyword evidence="6 9" id="KW-0067">ATP-binding</keyword>
<comment type="domain">
    <text evidence="9">Comprises of two domains. The C-terminal domain contains the binding site for glutamine and catalyzes the hydrolysis of this substrate to glutamate and ammonia. The N-terminal domain is anticipated to bind ATP and hydrogenobyrinate and catalyzes the ultimate synthesis of the diamide product. The ammonia produced via the glutaminase domain is probably translocated to the adjacent domain via a molecular tunnel, where it reacts with an activated intermediate.</text>
</comment>
<evidence type="ECO:0000259" key="11">
    <source>
        <dbReference type="Pfam" id="PF07685"/>
    </source>
</evidence>
<keyword evidence="3 9" id="KW-0169">Cobalamin biosynthesis</keyword>
<evidence type="ECO:0000256" key="2">
    <source>
        <dbReference type="ARBA" id="ARBA00006205"/>
    </source>
</evidence>
<keyword evidence="5 9" id="KW-0547">Nucleotide-binding</keyword>
<dbReference type="AlphaFoldDB" id="A0A5B2VVK9"/>
<reference evidence="12 13" key="2">
    <citation type="submission" date="2019-09" db="EMBL/GenBank/DDBJ databases">
        <authorList>
            <person name="Jin C."/>
        </authorList>
    </citation>
    <scope>NUCLEOTIDE SEQUENCE [LARGE SCALE GENOMIC DNA]</scope>
    <source>
        <strain evidence="12 13">BN140002</strain>
    </source>
</reference>
<evidence type="ECO:0000313" key="12">
    <source>
        <dbReference type="EMBL" id="KAA2242317.1"/>
    </source>
</evidence>
<comment type="cofactor">
    <cofactor evidence="1 9">
        <name>Mg(2+)</name>
        <dbReference type="ChEBI" id="CHEBI:18420"/>
    </cofactor>
</comment>
<dbReference type="GO" id="GO:0042242">
    <property type="term" value="F:cobyrinic acid a,c-diamide synthase activity"/>
    <property type="evidence" value="ECO:0007669"/>
    <property type="project" value="InterPro"/>
</dbReference>
<proteinExistence type="inferred from homology"/>
<dbReference type="SUPFAM" id="SSF52540">
    <property type="entry name" value="P-loop containing nucleoside triphosphate hydrolases"/>
    <property type="match status" value="1"/>
</dbReference>